<dbReference type="EMBL" id="JALLBG020000052">
    <property type="protein sequence ID" value="KAL3769717.1"/>
    <property type="molecule type" value="Genomic_DNA"/>
</dbReference>
<feature type="compositionally biased region" description="Low complexity" evidence="1">
    <location>
        <begin position="663"/>
        <end position="675"/>
    </location>
</feature>
<feature type="compositionally biased region" description="Polar residues" evidence="1">
    <location>
        <begin position="493"/>
        <end position="503"/>
    </location>
</feature>
<feature type="compositionally biased region" description="Polar residues" evidence="1">
    <location>
        <begin position="1026"/>
        <end position="1041"/>
    </location>
</feature>
<feature type="compositionally biased region" description="Low complexity" evidence="1">
    <location>
        <begin position="791"/>
        <end position="836"/>
    </location>
</feature>
<feature type="compositionally biased region" description="Low complexity" evidence="1">
    <location>
        <begin position="1094"/>
        <end position="1104"/>
    </location>
</feature>
<feature type="region of interest" description="Disordered" evidence="1">
    <location>
        <begin position="266"/>
        <end position="285"/>
    </location>
</feature>
<feature type="compositionally biased region" description="Low complexity" evidence="1">
    <location>
        <begin position="1124"/>
        <end position="1138"/>
    </location>
</feature>
<feature type="compositionally biased region" description="Low complexity" evidence="1">
    <location>
        <begin position="966"/>
        <end position="975"/>
    </location>
</feature>
<proteinExistence type="predicted"/>
<feature type="compositionally biased region" description="Low complexity" evidence="1">
    <location>
        <begin position="107"/>
        <end position="120"/>
    </location>
</feature>
<feature type="compositionally biased region" description="Polar residues" evidence="1">
    <location>
        <begin position="948"/>
        <end position="965"/>
    </location>
</feature>
<feature type="compositionally biased region" description="Gly residues" evidence="1">
    <location>
        <begin position="922"/>
        <end position="943"/>
    </location>
</feature>
<feature type="region of interest" description="Disordered" evidence="1">
    <location>
        <begin position="707"/>
        <end position="756"/>
    </location>
</feature>
<evidence type="ECO:0000313" key="2">
    <source>
        <dbReference type="EMBL" id="KAL3769717.1"/>
    </source>
</evidence>
<comment type="caution">
    <text evidence="2">The sequence shown here is derived from an EMBL/GenBank/DDBJ whole genome shotgun (WGS) entry which is preliminary data.</text>
</comment>
<feature type="compositionally biased region" description="Polar residues" evidence="1">
    <location>
        <begin position="577"/>
        <end position="598"/>
    </location>
</feature>
<evidence type="ECO:0000313" key="3">
    <source>
        <dbReference type="Proteomes" id="UP001530293"/>
    </source>
</evidence>
<feature type="compositionally biased region" description="Low complexity" evidence="1">
    <location>
        <begin position="902"/>
        <end position="921"/>
    </location>
</feature>
<feature type="compositionally biased region" description="Gly residues" evidence="1">
    <location>
        <begin position="1053"/>
        <end position="1062"/>
    </location>
</feature>
<feature type="compositionally biased region" description="Polar residues" evidence="1">
    <location>
        <begin position="1111"/>
        <end position="1123"/>
    </location>
</feature>
<feature type="region of interest" description="Disordered" evidence="1">
    <location>
        <begin position="1172"/>
        <end position="1239"/>
    </location>
</feature>
<dbReference type="Proteomes" id="UP001530293">
    <property type="component" value="Unassembled WGS sequence"/>
</dbReference>
<dbReference type="AlphaFoldDB" id="A0ABD3N581"/>
<feature type="region of interest" description="Disordered" evidence="1">
    <location>
        <begin position="231"/>
        <end position="251"/>
    </location>
</feature>
<reference evidence="2 3" key="1">
    <citation type="submission" date="2024-10" db="EMBL/GenBank/DDBJ databases">
        <title>Updated reference genomes for cyclostephanoid diatoms.</title>
        <authorList>
            <person name="Roberts W.R."/>
            <person name="Alverson A.J."/>
        </authorList>
    </citation>
    <scope>NUCLEOTIDE SEQUENCE [LARGE SCALE GENOMIC DNA]</scope>
    <source>
        <strain evidence="2 3">AJA232-27</strain>
    </source>
</reference>
<accession>A0ABD3N581</accession>
<feature type="region of interest" description="Disordered" evidence="1">
    <location>
        <begin position="902"/>
        <end position="1080"/>
    </location>
</feature>
<evidence type="ECO:0000256" key="1">
    <source>
        <dbReference type="SAM" id="MobiDB-lite"/>
    </source>
</evidence>
<feature type="compositionally biased region" description="Polar residues" evidence="1">
    <location>
        <begin position="747"/>
        <end position="756"/>
    </location>
</feature>
<organism evidence="2 3">
    <name type="scientific">Discostella pseudostelligera</name>
    <dbReference type="NCBI Taxonomy" id="259834"/>
    <lineage>
        <taxon>Eukaryota</taxon>
        <taxon>Sar</taxon>
        <taxon>Stramenopiles</taxon>
        <taxon>Ochrophyta</taxon>
        <taxon>Bacillariophyta</taxon>
        <taxon>Coscinodiscophyceae</taxon>
        <taxon>Thalassiosirophycidae</taxon>
        <taxon>Stephanodiscales</taxon>
        <taxon>Stephanodiscaceae</taxon>
        <taxon>Discostella</taxon>
    </lineage>
</organism>
<sequence>MRFPRAAAAAAATTTTKTSSSMAVVAAIIAAVVLAAATLRCSSSSYFVAAFSLSPPFASTTTTLLAQQHYGPRVLSGTAMSLALRFLDDDEYDGSTEERDEILNDVSSSSSSSSASRPSSVNNWKASMTPRSTPSAHNSIVTKQDDYFEKSSRIVAMAILMAGAGAGVGDSTWSIAIAANADIPPTSDDVSILSSSSVASSSSSSSAVIESMVQPPSAISGKALVLPDNVAENDDTSTDAGDLAAAPGKNDDEKLLLEEFKSVEATADVESSPISPPATSSSIGDMDLTKSDLAMKGQIQEEAPATSAAASATAAAVVAEEQSSVAKLIDNNNNNYDGQDANSNIAMISKMGYNKYNAAILPKPVENLSLVVAPVAIVTALVLLASPSTNNIQEDAGKSEDAVVENNIIPSSTASGGEQIMDKSNILPGTTLKGADTMTDGKNTDQGRRQKEWKRNAPVPYGLQESTPKWSSLPPPPPKKKIVASVITPLFVSPSSSTPTLAQPEQVVKETSIDRGGFRSSTTTPSSFGTSTIIGNDSSSSSPSLSQAIKQPQKGSASMGGGNSPTSSLSSSALFAKQQQKGWSSTPPITASVTTTDVSIPKSYAKSTYKKSSVTASDQRLQSSVAPNVAPTTTSPGGGTANAVPVSSSSVSETMGRGMMERSSTTSSITTTDASVPKSFAKSAYKMSSLNKKSDQRPQSFVAPNVAASAASPGGGNANAVSDSISGGVGSETMDTGMIKGQRGDDGNNSPVNTWSGTMTKGATFVGGGASIANTLKGTISTPAASISNIPKKVSPSTSSDSDGSVPPPTTTTTSAATIPKSYAKSSYKKSSTTSRKTTEQSMPPNYDFVPAPDTPAYAAGAISGVSGRNEDLVGNTISTGGMMLKGQKSVGSSNIPKSYSKSSFKSYKAPAPATPSAAGAISGGFGRNEGTTGNGISTGGMLKGQRSVGSGSPKSYSKTTFKSFNNGSTSSPGTPGRGYLADLSDIPSSPSSSISSMAGASPTAVAKEATGGVSGSGSVGEKTLKGTTGAPSGEMESTPSPLFGKGPSMRFGRGGVGGGSFTSGSVTVSDGQSSTSTAESAAFLSDLVQATVPSTLSPSTPSPMLGDQTGGSPNQLASMIPQTSSTPTIPTGIGAQSQPRLLSLQQLQQQQQQQVPMTTVRIGSATRIGSPTATGISSQGNANQRGWNNPGLNRIIEEPSSPDIRSIGLQRPQSVTITDPRTGKQRTISVSTDVNVPE</sequence>
<feature type="compositionally biased region" description="Polar residues" evidence="1">
    <location>
        <begin position="121"/>
        <end position="138"/>
    </location>
</feature>
<feature type="compositionally biased region" description="Low complexity" evidence="1">
    <location>
        <begin position="271"/>
        <end position="283"/>
    </location>
</feature>
<feature type="region of interest" description="Disordered" evidence="1">
    <location>
        <begin position="103"/>
        <end position="138"/>
    </location>
</feature>
<feature type="compositionally biased region" description="Polar residues" evidence="1">
    <location>
        <begin position="1172"/>
        <end position="1192"/>
    </location>
</feature>
<feature type="region of interest" description="Disordered" evidence="1">
    <location>
        <begin position="787"/>
        <end position="852"/>
    </location>
</feature>
<feature type="compositionally biased region" description="Low complexity" evidence="1">
    <location>
        <begin position="602"/>
        <end position="617"/>
    </location>
</feature>
<keyword evidence="3" id="KW-1185">Reference proteome</keyword>
<feature type="region of interest" description="Disordered" evidence="1">
    <location>
        <begin position="493"/>
        <end position="675"/>
    </location>
</feature>
<feature type="compositionally biased region" description="Basic and acidic residues" evidence="1">
    <location>
        <begin position="507"/>
        <end position="517"/>
    </location>
</feature>
<feature type="compositionally biased region" description="Low complexity" evidence="1">
    <location>
        <begin position="518"/>
        <end position="546"/>
    </location>
</feature>
<gene>
    <name evidence="2" type="ORF">ACHAWU_005765</name>
</gene>
<feature type="compositionally biased region" description="Polar residues" evidence="1">
    <location>
        <begin position="1212"/>
        <end position="1239"/>
    </location>
</feature>
<feature type="compositionally biased region" description="Polar residues" evidence="1">
    <location>
        <begin position="1071"/>
        <end position="1080"/>
    </location>
</feature>
<feature type="compositionally biased region" description="Low complexity" evidence="1">
    <location>
        <begin position="707"/>
        <end position="722"/>
    </location>
</feature>
<feature type="region of interest" description="Disordered" evidence="1">
    <location>
        <begin position="1094"/>
        <end position="1138"/>
    </location>
</feature>
<feature type="compositionally biased region" description="Low complexity" evidence="1">
    <location>
        <begin position="985"/>
        <end position="997"/>
    </location>
</feature>
<feature type="compositionally biased region" description="Polar residues" evidence="1">
    <location>
        <begin position="547"/>
        <end position="556"/>
    </location>
</feature>
<name>A0ABD3N581_9STRA</name>
<feature type="region of interest" description="Disordered" evidence="1">
    <location>
        <begin position="429"/>
        <end position="478"/>
    </location>
</feature>
<feature type="compositionally biased region" description="Basic and acidic residues" evidence="1">
    <location>
        <begin position="442"/>
        <end position="455"/>
    </location>
</feature>
<protein>
    <submittedName>
        <fullName evidence="2">Uncharacterized protein</fullName>
    </submittedName>
</protein>